<dbReference type="RefSeq" id="XP_056747357.1">
    <property type="nucleotide sequence ID" value="XM_056902070.1"/>
</dbReference>
<keyword evidence="1" id="KW-0677">Repeat</keyword>
<dbReference type="GeneID" id="81592312"/>
<reference evidence="3" key="1">
    <citation type="journal article" date="2023" name="IMA Fungus">
        <title>Comparative genomic study of the Penicillium genus elucidates a diverse pangenome and 15 lateral gene transfer events.</title>
        <authorList>
            <person name="Petersen C."/>
            <person name="Sorensen T."/>
            <person name="Nielsen M.R."/>
            <person name="Sondergaard T.E."/>
            <person name="Sorensen J.L."/>
            <person name="Fitzpatrick D.A."/>
            <person name="Frisvad J.C."/>
            <person name="Nielsen K.L."/>
        </authorList>
    </citation>
    <scope>NUCLEOTIDE SEQUENCE</scope>
    <source>
        <strain evidence="3">IBT 12815</strain>
    </source>
</reference>
<proteinExistence type="predicted"/>
<keyword evidence="4" id="KW-1185">Reference proteome</keyword>
<dbReference type="Gene3D" id="3.40.50.300">
    <property type="entry name" value="P-loop containing nucleotide triphosphate hydrolases"/>
    <property type="match status" value="1"/>
</dbReference>
<dbReference type="AlphaFoldDB" id="A0AAD6DKY2"/>
<dbReference type="EMBL" id="JAQJAE010000006">
    <property type="protein sequence ID" value="KAJ5588338.1"/>
    <property type="molecule type" value="Genomic_DNA"/>
</dbReference>
<organism evidence="3 4">
    <name type="scientific">Penicillium hordei</name>
    <dbReference type="NCBI Taxonomy" id="40994"/>
    <lineage>
        <taxon>Eukaryota</taxon>
        <taxon>Fungi</taxon>
        <taxon>Dikarya</taxon>
        <taxon>Ascomycota</taxon>
        <taxon>Pezizomycotina</taxon>
        <taxon>Eurotiomycetes</taxon>
        <taxon>Eurotiomycetidae</taxon>
        <taxon>Eurotiales</taxon>
        <taxon>Aspergillaceae</taxon>
        <taxon>Penicillium</taxon>
    </lineage>
</organism>
<feature type="domain" description="Nephrocystin 3-like N-terminal" evidence="2">
    <location>
        <begin position="280"/>
        <end position="452"/>
    </location>
</feature>
<protein>
    <recommendedName>
        <fullName evidence="2">Nephrocystin 3-like N-terminal domain-containing protein</fullName>
    </recommendedName>
</protein>
<dbReference type="Pfam" id="PF24883">
    <property type="entry name" value="NPHP3_N"/>
    <property type="match status" value="1"/>
</dbReference>
<dbReference type="InterPro" id="IPR056884">
    <property type="entry name" value="NPHP3-like_N"/>
</dbReference>
<gene>
    <name evidence="3" type="ORF">N7537_011016</name>
</gene>
<evidence type="ECO:0000313" key="3">
    <source>
        <dbReference type="EMBL" id="KAJ5588338.1"/>
    </source>
</evidence>
<sequence length="927" mass="104504">MDPMSALSVATAVIALVDFGAKLVARTFEIRDLGGSRVLIQVNEAATELASVTSDATDKIKGLCSAHPSYSDSLERLQNNCLDIETQLQRALAKIKTESRGHRVIVAFKSIWSEKEIKELESKLNKIRDRVTMTVLMCIWDDAKKTREQNEGITSHVGQLLGVVQNIEQTMLALRDDFAKISAGEQTDSATQGRIAKALWASTGMLDVNGDTQIPPSGSNTDNKPTDGRLVERLLESLRFEEMTDRDDRIKSAYPDTFQWMFATQKSVSGAENDEYAGINFIKWLRSHEQSIFWITGKPASGKSTLMKYISTHAELQEHINAWAYPCPVLLAIFYFWGPGSKLQKSREGLLRSLLFQLLGQRRDLCARVAPARWVYLNIAAVGSDSSSWSPSWEWTELKECLYRITSELAGTTRLALFVDGLDEYEGQHGEVVKFLQDLHKDFGVKLCVSSRPWNIFSDEFHDSPSLVMETLTRPDIDTYIDCRLGKYRAFQQLERLDPESGKELKVQIRDRASGVFLWVALVVEQLLQLLRDSLRLADIWKVFDALPADLEKLYETIQDSIGPARQANASMLYQFVMAWKRTWASRIDATFLWLAIASTDPENPVEYPSRPAEIFPVMKRFLEGHTKGILQISHFSKINTKPPTVDFLHRTAFDWLRIQANQSKIHAQAPEKFDPLLTLVGVLVGEVRTKGPAWKDNAGQKGLRLQCIFRILKLSAEIQDSPYNRDKLLSIVGQMETEKLLPISLGDVFASTRVPNSRTMSSESRIAILAATWPCPTLLKAKCAANPALLKPSGGVGVWKHFSKNPIYVSPLEASVLGIVDNTIVPKWFELDRGFTQWQISQRLHTIKFLLESNAKPTKALKDVVKGLVPIDPLHVKSDENKYWWVVDKMLNSRSGLAGFDGMKTNLFPDIHKSRLQSEFPECKIE</sequence>
<comment type="caution">
    <text evidence="3">The sequence shown here is derived from an EMBL/GenBank/DDBJ whole genome shotgun (WGS) entry which is preliminary data.</text>
</comment>
<dbReference type="SUPFAM" id="SSF52540">
    <property type="entry name" value="P-loop containing nucleoside triphosphate hydrolases"/>
    <property type="match status" value="1"/>
</dbReference>
<accession>A0AAD6DKY2</accession>
<dbReference type="PANTHER" id="PTHR10039:SF5">
    <property type="entry name" value="NACHT DOMAIN-CONTAINING PROTEIN"/>
    <property type="match status" value="1"/>
</dbReference>
<evidence type="ECO:0000256" key="1">
    <source>
        <dbReference type="ARBA" id="ARBA00022737"/>
    </source>
</evidence>
<name>A0AAD6DKY2_9EURO</name>
<dbReference type="Proteomes" id="UP001213799">
    <property type="component" value="Unassembled WGS sequence"/>
</dbReference>
<dbReference type="PANTHER" id="PTHR10039">
    <property type="entry name" value="AMELOGENIN"/>
    <property type="match status" value="1"/>
</dbReference>
<evidence type="ECO:0000313" key="4">
    <source>
        <dbReference type="Proteomes" id="UP001213799"/>
    </source>
</evidence>
<reference evidence="3" key="2">
    <citation type="submission" date="2023-01" db="EMBL/GenBank/DDBJ databases">
        <authorList>
            <person name="Petersen C."/>
        </authorList>
    </citation>
    <scope>NUCLEOTIDE SEQUENCE</scope>
    <source>
        <strain evidence="3">IBT 12815</strain>
    </source>
</reference>
<evidence type="ECO:0000259" key="2">
    <source>
        <dbReference type="Pfam" id="PF24883"/>
    </source>
</evidence>
<dbReference type="InterPro" id="IPR027417">
    <property type="entry name" value="P-loop_NTPase"/>
</dbReference>